<evidence type="ECO:0000313" key="4">
    <source>
        <dbReference type="EMBL" id="BDQ34155.1"/>
    </source>
</evidence>
<keyword evidence="2" id="KW-0949">S-adenosyl-L-methionine</keyword>
<keyword evidence="1 4" id="KW-0489">Methyltransferase</keyword>
<proteinExistence type="predicted"/>
<dbReference type="GO" id="GO:0008168">
    <property type="term" value="F:methyltransferase activity"/>
    <property type="evidence" value="ECO:0007669"/>
    <property type="project" value="UniProtKB-KW"/>
</dbReference>
<dbReference type="Proteomes" id="UP001061361">
    <property type="component" value="Chromosome"/>
</dbReference>
<dbReference type="InterPro" id="IPR050210">
    <property type="entry name" value="tRNA_Adenine-N(6)_MTase"/>
</dbReference>
<dbReference type="EMBL" id="AP026708">
    <property type="protein sequence ID" value="BDQ34155.1"/>
    <property type="molecule type" value="Genomic_DNA"/>
</dbReference>
<dbReference type="PROSITE" id="PS00092">
    <property type="entry name" value="N6_MTASE"/>
    <property type="match status" value="1"/>
</dbReference>
<dbReference type="Gene3D" id="3.40.50.150">
    <property type="entry name" value="Vaccinia Virus protein VP39"/>
    <property type="match status" value="1"/>
</dbReference>
<dbReference type="GO" id="GO:0032259">
    <property type="term" value="P:methylation"/>
    <property type="evidence" value="ECO:0007669"/>
    <property type="project" value="UniProtKB-KW"/>
</dbReference>
<evidence type="ECO:0000256" key="2">
    <source>
        <dbReference type="ARBA" id="ARBA00022691"/>
    </source>
</evidence>
<feature type="domain" description="Methyltransferase small" evidence="3">
    <location>
        <begin position="33"/>
        <end position="123"/>
    </location>
</feature>
<dbReference type="RefSeq" id="WP_264981048.1">
    <property type="nucleotide sequence ID" value="NZ_AP026708.1"/>
</dbReference>
<dbReference type="InterPro" id="IPR007848">
    <property type="entry name" value="Small_mtfrase_dom"/>
</dbReference>
<keyword evidence="1 4" id="KW-0808">Transferase</keyword>
<name>A0ABN6RSR2_9BACT</name>
<evidence type="ECO:0000313" key="5">
    <source>
        <dbReference type="Proteomes" id="UP001061361"/>
    </source>
</evidence>
<dbReference type="PANTHER" id="PTHR47739:SF1">
    <property type="entry name" value="TRNA1(VAL) (ADENINE(37)-N6)-METHYLTRANSFERASE"/>
    <property type="match status" value="1"/>
</dbReference>
<protein>
    <submittedName>
        <fullName evidence="4">SAM-dependent methyltransferase</fullName>
    </submittedName>
</protein>
<evidence type="ECO:0000256" key="1">
    <source>
        <dbReference type="ARBA" id="ARBA00022603"/>
    </source>
</evidence>
<dbReference type="InterPro" id="IPR029063">
    <property type="entry name" value="SAM-dependent_MTases_sf"/>
</dbReference>
<dbReference type="PANTHER" id="PTHR47739">
    <property type="entry name" value="TRNA1(VAL) (ADENINE(37)-N6)-METHYLTRANSFERASE"/>
    <property type="match status" value="1"/>
</dbReference>
<evidence type="ECO:0000259" key="3">
    <source>
        <dbReference type="Pfam" id="PF05175"/>
    </source>
</evidence>
<dbReference type="Pfam" id="PF05175">
    <property type="entry name" value="MTS"/>
    <property type="match status" value="1"/>
</dbReference>
<accession>A0ABN6RSR2</accession>
<gene>
    <name evidence="4" type="ORF">JCM14722_16970</name>
</gene>
<reference evidence="4" key="1">
    <citation type="submission" date="2022-08" db="EMBL/GenBank/DDBJ databases">
        <title>Genome Sequence of the sulphate-reducing bacterium, Pseudodesulfovibrio portus JCM14722.</title>
        <authorList>
            <person name="Kondo R."/>
            <person name="Kataoka T."/>
        </authorList>
    </citation>
    <scope>NUCLEOTIDE SEQUENCE</scope>
    <source>
        <strain evidence="4">JCM 14722</strain>
    </source>
</reference>
<dbReference type="SUPFAM" id="SSF53335">
    <property type="entry name" value="S-adenosyl-L-methionine-dependent methyltransferases"/>
    <property type="match status" value="1"/>
</dbReference>
<sequence>MAAVDAEAVLERRDFFPRGMVQPDNGYRFSLDSLLLSCFAHAGRRQKGVDLGCGCGVVGIGMVLRQPDLHIAGIDVSPESIRAAEVNKINLHLIDKLTFEVADVTAWRPAKVLDFVVSNPPYRGLGVGRASRGEDRKTARFEARGTFGQFARCAAVALKTKGKFTFVHLPERLPELMGDLAESGLVPKRMRLVHGRADETAKMVLMETVKAGGPGLKVEPPLILHQGKGADTRLTKQALEFCPFLACNTGENNDRE</sequence>
<dbReference type="InterPro" id="IPR002052">
    <property type="entry name" value="DNA_methylase_N6_adenine_CS"/>
</dbReference>
<keyword evidence="5" id="KW-1185">Reference proteome</keyword>
<organism evidence="4 5">
    <name type="scientific">Pseudodesulfovibrio portus</name>
    <dbReference type="NCBI Taxonomy" id="231439"/>
    <lineage>
        <taxon>Bacteria</taxon>
        <taxon>Pseudomonadati</taxon>
        <taxon>Thermodesulfobacteriota</taxon>
        <taxon>Desulfovibrionia</taxon>
        <taxon>Desulfovibrionales</taxon>
        <taxon>Desulfovibrionaceae</taxon>
    </lineage>
</organism>